<dbReference type="InterPro" id="IPR001932">
    <property type="entry name" value="PPM-type_phosphatase-like_dom"/>
</dbReference>
<dbReference type="EMBL" id="ABEU02000004">
    <property type="status" value="NOT_ANNOTATED_CDS"/>
    <property type="molecule type" value="Genomic_DNA"/>
</dbReference>
<evidence type="ECO:0000256" key="6">
    <source>
        <dbReference type="ARBA" id="ARBA00022842"/>
    </source>
</evidence>
<evidence type="ECO:0000256" key="3">
    <source>
        <dbReference type="ARBA" id="ARBA00013081"/>
    </source>
</evidence>
<reference evidence="12 13" key="1">
    <citation type="journal article" date="2008" name="Science">
        <title>The Physcomitrella genome reveals evolutionary insights into the conquest of land by plants.</title>
        <authorList>
            <person name="Rensing S."/>
            <person name="Lang D."/>
            <person name="Zimmer A."/>
            <person name="Terry A."/>
            <person name="Salamov A."/>
            <person name="Shapiro H."/>
            <person name="Nishiyama T."/>
            <person name="Perroud P.-F."/>
            <person name="Lindquist E."/>
            <person name="Kamisugi Y."/>
            <person name="Tanahashi T."/>
            <person name="Sakakibara K."/>
            <person name="Fujita T."/>
            <person name="Oishi K."/>
            <person name="Shin-I T."/>
            <person name="Kuroki Y."/>
            <person name="Toyoda A."/>
            <person name="Suzuki Y."/>
            <person name="Hashimoto A."/>
            <person name="Yamaguchi K."/>
            <person name="Sugano A."/>
            <person name="Kohara Y."/>
            <person name="Fujiyama A."/>
            <person name="Anterola A."/>
            <person name="Aoki S."/>
            <person name="Ashton N."/>
            <person name="Barbazuk W.B."/>
            <person name="Barker E."/>
            <person name="Bennetzen J."/>
            <person name="Bezanilla M."/>
            <person name="Blankenship R."/>
            <person name="Cho S.H."/>
            <person name="Dutcher S."/>
            <person name="Estelle M."/>
            <person name="Fawcett J.A."/>
            <person name="Gundlach H."/>
            <person name="Hanada K."/>
            <person name="Heyl A."/>
            <person name="Hicks K.A."/>
            <person name="Hugh J."/>
            <person name="Lohr M."/>
            <person name="Mayer K."/>
            <person name="Melkozernov A."/>
            <person name="Murata T."/>
            <person name="Nelson D."/>
            <person name="Pils B."/>
            <person name="Prigge M."/>
            <person name="Reiss B."/>
            <person name="Renner T."/>
            <person name="Rombauts S."/>
            <person name="Rushton P."/>
            <person name="Sanderfoot A."/>
            <person name="Schween G."/>
            <person name="Shiu S.-H."/>
            <person name="Stueber K."/>
            <person name="Theodoulou F.L."/>
            <person name="Tu H."/>
            <person name="Van de Peer Y."/>
            <person name="Verrier P.J."/>
            <person name="Waters E."/>
            <person name="Wood A."/>
            <person name="Yang L."/>
            <person name="Cove D."/>
            <person name="Cuming A."/>
            <person name="Hasebe M."/>
            <person name="Lucas S."/>
            <person name="Mishler D.B."/>
            <person name="Reski R."/>
            <person name="Grigoriev I."/>
            <person name="Quatrano R.S."/>
            <person name="Boore J.L."/>
        </authorList>
    </citation>
    <scope>NUCLEOTIDE SEQUENCE [LARGE SCALE GENOMIC DNA]</scope>
    <source>
        <strain evidence="12 13">cv. Gransden 2004</strain>
    </source>
</reference>
<evidence type="ECO:0000313" key="13">
    <source>
        <dbReference type="Proteomes" id="UP000006727"/>
    </source>
</evidence>
<dbReference type="InterPro" id="IPR015655">
    <property type="entry name" value="PP2C"/>
</dbReference>
<dbReference type="Pfam" id="PF00481">
    <property type="entry name" value="PP2C"/>
    <property type="match status" value="2"/>
</dbReference>
<organism evidence="12 13">
    <name type="scientific">Physcomitrium patens</name>
    <name type="common">Spreading-leaved earth moss</name>
    <name type="synonym">Physcomitrella patens</name>
    <dbReference type="NCBI Taxonomy" id="3218"/>
    <lineage>
        <taxon>Eukaryota</taxon>
        <taxon>Viridiplantae</taxon>
        <taxon>Streptophyta</taxon>
        <taxon>Embryophyta</taxon>
        <taxon>Bryophyta</taxon>
        <taxon>Bryophytina</taxon>
        <taxon>Bryopsida</taxon>
        <taxon>Funariidae</taxon>
        <taxon>Funariales</taxon>
        <taxon>Funariaceae</taxon>
        <taxon>Physcomitrium</taxon>
    </lineage>
</organism>
<dbReference type="InterPro" id="IPR036457">
    <property type="entry name" value="PPM-type-like_dom_sf"/>
</dbReference>
<dbReference type="InterPro" id="IPR000222">
    <property type="entry name" value="PP2C_BS"/>
</dbReference>
<dbReference type="RefSeq" id="XP_024373390.1">
    <property type="nucleotide sequence ID" value="XM_024517622.2"/>
</dbReference>
<keyword evidence="4" id="KW-0479">Metal-binding</keyword>
<dbReference type="GO" id="GO:0004722">
    <property type="term" value="F:protein serine/threonine phosphatase activity"/>
    <property type="evidence" value="ECO:0000318"/>
    <property type="project" value="GO_Central"/>
</dbReference>
<dbReference type="PANTHER" id="PTHR13832">
    <property type="entry name" value="PROTEIN PHOSPHATASE 2C"/>
    <property type="match status" value="1"/>
</dbReference>
<evidence type="ECO:0000256" key="4">
    <source>
        <dbReference type="ARBA" id="ARBA00022723"/>
    </source>
</evidence>
<name>A0A7I4DJA5_PHYPA</name>
<dbReference type="Gramene" id="Pp3c4_17160V3.8">
    <property type="protein sequence ID" value="Pp3c4_17160V3.8"/>
    <property type="gene ID" value="Pp3c4_17160"/>
</dbReference>
<comment type="similarity">
    <text evidence="9">Belongs to the PP2C family.</text>
</comment>
<feature type="compositionally biased region" description="Polar residues" evidence="10">
    <location>
        <begin position="126"/>
        <end position="139"/>
    </location>
</feature>
<keyword evidence="6" id="KW-0460">Magnesium</keyword>
<reference evidence="12" key="3">
    <citation type="submission" date="2020-12" db="UniProtKB">
        <authorList>
            <consortium name="EnsemblPlants"/>
        </authorList>
    </citation>
    <scope>IDENTIFICATION</scope>
</reference>
<feature type="domain" description="PPM-type phosphatase" evidence="11">
    <location>
        <begin position="28"/>
        <end position="346"/>
    </location>
</feature>
<evidence type="ECO:0000259" key="11">
    <source>
        <dbReference type="PROSITE" id="PS51746"/>
    </source>
</evidence>
<evidence type="ECO:0000256" key="10">
    <source>
        <dbReference type="SAM" id="MobiDB-lite"/>
    </source>
</evidence>
<evidence type="ECO:0000256" key="9">
    <source>
        <dbReference type="RuleBase" id="RU003465"/>
    </source>
</evidence>
<dbReference type="PROSITE" id="PS51746">
    <property type="entry name" value="PPM_2"/>
    <property type="match status" value="1"/>
</dbReference>
<dbReference type="PANTHER" id="PTHR13832:SF840">
    <property type="entry name" value="PROTEIN PHOSPHATASE 2C 60-RELATED"/>
    <property type="match status" value="1"/>
</dbReference>
<dbReference type="EnsemblPlants" id="Pp3c4_17160V3.6">
    <property type="protein sequence ID" value="Pp3c4_17160V3.6"/>
    <property type="gene ID" value="Pp3c4_17160"/>
</dbReference>
<gene>
    <name evidence="12" type="primary">LOC112281285</name>
</gene>
<accession>A0A7I4DJA5</accession>
<evidence type="ECO:0000256" key="2">
    <source>
        <dbReference type="ARBA" id="ARBA00001946"/>
    </source>
</evidence>
<evidence type="ECO:0000256" key="7">
    <source>
        <dbReference type="ARBA" id="ARBA00022912"/>
    </source>
</evidence>
<evidence type="ECO:0000256" key="8">
    <source>
        <dbReference type="ARBA" id="ARBA00023211"/>
    </source>
</evidence>
<dbReference type="Gramene" id="Pp3c4_17160V3.6">
    <property type="protein sequence ID" value="Pp3c4_17160V3.6"/>
    <property type="gene ID" value="Pp3c4_17160"/>
</dbReference>
<feature type="region of interest" description="Disordered" evidence="10">
    <location>
        <begin position="126"/>
        <end position="146"/>
    </location>
</feature>
<dbReference type="Gene3D" id="3.60.40.10">
    <property type="entry name" value="PPM-type phosphatase domain"/>
    <property type="match status" value="1"/>
</dbReference>
<dbReference type="EC" id="3.1.3.16" evidence="3"/>
<evidence type="ECO:0000256" key="5">
    <source>
        <dbReference type="ARBA" id="ARBA00022801"/>
    </source>
</evidence>
<dbReference type="AlphaFoldDB" id="A0A7I4DJA5"/>
<evidence type="ECO:0000313" key="12">
    <source>
        <dbReference type="EnsemblPlants" id="Pp3c4_17160V3.5"/>
    </source>
</evidence>
<dbReference type="FunCoup" id="A0A7I4DJA5">
    <property type="interactions" value="4923"/>
</dbReference>
<evidence type="ECO:0000256" key="1">
    <source>
        <dbReference type="ARBA" id="ARBA00001936"/>
    </source>
</evidence>
<dbReference type="EnsemblPlants" id="Pp3c4_17160V3.7">
    <property type="protein sequence ID" value="Pp3c4_17160V3.7"/>
    <property type="gene ID" value="Pp3c4_17160"/>
</dbReference>
<dbReference type="Proteomes" id="UP000006727">
    <property type="component" value="Chromosome 4"/>
</dbReference>
<keyword evidence="13" id="KW-1185">Reference proteome</keyword>
<keyword evidence="8" id="KW-0464">Manganese</keyword>
<dbReference type="SUPFAM" id="SSF81606">
    <property type="entry name" value="PP2C-like"/>
    <property type="match status" value="1"/>
</dbReference>
<dbReference type="Gramene" id="Pp3c4_17160V3.5">
    <property type="protein sequence ID" value="Pp3c4_17160V3.5"/>
    <property type="gene ID" value="Pp3c4_17160"/>
</dbReference>
<dbReference type="EnsemblPlants" id="Pp3c4_17160V3.5">
    <property type="protein sequence ID" value="Pp3c4_17160V3.5"/>
    <property type="gene ID" value="Pp3c4_17160"/>
</dbReference>
<comment type="cofactor">
    <cofactor evidence="2">
        <name>Mg(2+)</name>
        <dbReference type="ChEBI" id="CHEBI:18420"/>
    </cofactor>
</comment>
<dbReference type="SMART" id="SM00332">
    <property type="entry name" value="PP2Cc"/>
    <property type="match status" value="1"/>
</dbReference>
<protein>
    <recommendedName>
        <fullName evidence="3">protein-serine/threonine phosphatase</fullName>
        <ecNumber evidence="3">3.1.3.16</ecNumber>
    </recommendedName>
</protein>
<comment type="cofactor">
    <cofactor evidence="1">
        <name>Mn(2+)</name>
        <dbReference type="ChEBI" id="CHEBI:29035"/>
    </cofactor>
</comment>
<proteinExistence type="inferred from homology"/>
<dbReference type="PROSITE" id="PS01032">
    <property type="entry name" value="PPM_1"/>
    <property type="match status" value="1"/>
</dbReference>
<dbReference type="CDD" id="cd00143">
    <property type="entry name" value="PP2Cc"/>
    <property type="match status" value="1"/>
</dbReference>
<dbReference type="EnsemblPlants" id="Pp3c4_17160V3.8">
    <property type="protein sequence ID" value="Pp3c4_17160V3.8"/>
    <property type="gene ID" value="Pp3c4_17160"/>
</dbReference>
<dbReference type="GeneID" id="112281285"/>
<dbReference type="GO" id="GO:0007165">
    <property type="term" value="P:signal transduction"/>
    <property type="evidence" value="ECO:0000318"/>
    <property type="project" value="GO_Central"/>
</dbReference>
<dbReference type="GO" id="GO:0046872">
    <property type="term" value="F:metal ion binding"/>
    <property type="evidence" value="ECO:0007669"/>
    <property type="project" value="UniProtKB-KW"/>
</dbReference>
<sequence>MFGGGMGIYLCSPKTDKTSEDDENAELRYGLSAMQGWRDSMEDAHKAILNVDKNTSTSIFGIFDGHGGKLVAKFCAKHLHQEVLKSEAYAKGDLKASLEYSFLRMDEMMKGASGWKELQSLEETSSQLDKLGNGNSSSNAREDDESDYSYAVLTESNDSNLATKKHKYSDFQGPIYGSTAVVALIRGNKLFVANAGDSRCIMSRRGEAVNLSIDHKPNLEHERKRIESAGGFVHGGRVNGSLNLTRAIGDMEFKGRPDLPPDKQVVTCCPDVVEVDLGPGDEFIVLACDGIWDVMSSQAVVDFVKSRLPTTKTLSSLCEEILDYCLSPTTRQQEGCDNMSIIIVQPKQSGVAASSSTD</sequence>
<reference evidence="12 13" key="2">
    <citation type="journal article" date="2018" name="Plant J.">
        <title>The Physcomitrella patens chromosome-scale assembly reveals moss genome structure and evolution.</title>
        <authorList>
            <person name="Lang D."/>
            <person name="Ullrich K.K."/>
            <person name="Murat F."/>
            <person name="Fuchs J."/>
            <person name="Jenkins J."/>
            <person name="Haas F.B."/>
            <person name="Piednoel M."/>
            <person name="Gundlach H."/>
            <person name="Van Bel M."/>
            <person name="Meyberg R."/>
            <person name="Vives C."/>
            <person name="Morata J."/>
            <person name="Symeonidi A."/>
            <person name="Hiss M."/>
            <person name="Muchero W."/>
            <person name="Kamisugi Y."/>
            <person name="Saleh O."/>
            <person name="Blanc G."/>
            <person name="Decker E.L."/>
            <person name="van Gessel N."/>
            <person name="Grimwood J."/>
            <person name="Hayes R.D."/>
            <person name="Graham S.W."/>
            <person name="Gunter L.E."/>
            <person name="McDaniel S.F."/>
            <person name="Hoernstein S.N.W."/>
            <person name="Larsson A."/>
            <person name="Li F.W."/>
            <person name="Perroud P.F."/>
            <person name="Phillips J."/>
            <person name="Ranjan P."/>
            <person name="Rokshar D.S."/>
            <person name="Rothfels C.J."/>
            <person name="Schneider L."/>
            <person name="Shu S."/>
            <person name="Stevenson D.W."/>
            <person name="Thummler F."/>
            <person name="Tillich M."/>
            <person name="Villarreal Aguilar J.C."/>
            <person name="Widiez T."/>
            <person name="Wong G.K."/>
            <person name="Wymore A."/>
            <person name="Zhang Y."/>
            <person name="Zimmer A.D."/>
            <person name="Quatrano R.S."/>
            <person name="Mayer K.F.X."/>
            <person name="Goodstein D."/>
            <person name="Casacuberta J.M."/>
            <person name="Vandepoele K."/>
            <person name="Reski R."/>
            <person name="Cuming A.C."/>
            <person name="Tuskan G.A."/>
            <person name="Maumus F."/>
            <person name="Salse J."/>
            <person name="Schmutz J."/>
            <person name="Rensing S.A."/>
        </authorList>
    </citation>
    <scope>NUCLEOTIDE SEQUENCE [LARGE SCALE GENOMIC DNA]</scope>
    <source>
        <strain evidence="12 13">cv. Gransden 2004</strain>
    </source>
</reference>
<dbReference type="Gramene" id="Pp3c4_17160V3.7">
    <property type="protein sequence ID" value="Pp3c4_17160V3.7"/>
    <property type="gene ID" value="Pp3c4_17160"/>
</dbReference>
<keyword evidence="5 9" id="KW-0378">Hydrolase</keyword>
<keyword evidence="7 9" id="KW-0904">Protein phosphatase</keyword>